<dbReference type="RefSeq" id="WP_247994977.1">
    <property type="nucleotide sequence ID" value="NZ_CP096020.1"/>
</dbReference>
<keyword evidence="1" id="KW-0812">Transmembrane</keyword>
<evidence type="ECO:0000313" key="2">
    <source>
        <dbReference type="EMBL" id="UPM44323.1"/>
    </source>
</evidence>
<sequence>MPWREKWRHQDRPDADQIPEEYGLLGDRSNSLVFGYFIGVIGVGYVSLATVGTRPVLIGGLPVLQVLLVAIAVLIVFGLYLVVHRPDSTGNVEITSTRSEEGD</sequence>
<keyword evidence="1" id="KW-0472">Membrane</keyword>
<name>A0A8U0A8G8_9EURY</name>
<keyword evidence="3" id="KW-1185">Reference proteome</keyword>
<accession>A0A8U0A8G8</accession>
<evidence type="ECO:0000313" key="3">
    <source>
        <dbReference type="Proteomes" id="UP000831768"/>
    </source>
</evidence>
<keyword evidence="2" id="KW-0614">Plasmid</keyword>
<keyword evidence="1" id="KW-1133">Transmembrane helix</keyword>
<proteinExistence type="predicted"/>
<organism evidence="2 3">
    <name type="scientific">Halocatena salina</name>
    <dbReference type="NCBI Taxonomy" id="2934340"/>
    <lineage>
        <taxon>Archaea</taxon>
        <taxon>Methanobacteriati</taxon>
        <taxon>Methanobacteriota</taxon>
        <taxon>Stenosarchaea group</taxon>
        <taxon>Halobacteria</taxon>
        <taxon>Halobacteriales</taxon>
        <taxon>Natronomonadaceae</taxon>
        <taxon>Halocatena</taxon>
    </lineage>
</organism>
<dbReference type="Proteomes" id="UP000831768">
    <property type="component" value="Plasmid unnamed1"/>
</dbReference>
<dbReference type="KEGG" id="haad:MW046_15045"/>
<dbReference type="EMBL" id="CP096020">
    <property type="protein sequence ID" value="UPM44323.1"/>
    <property type="molecule type" value="Genomic_DNA"/>
</dbReference>
<geneLocation type="plasmid" evidence="2 3">
    <name>unnamed1</name>
</geneLocation>
<feature type="transmembrane region" description="Helical" evidence="1">
    <location>
        <begin position="32"/>
        <end position="51"/>
    </location>
</feature>
<reference evidence="2" key="1">
    <citation type="submission" date="2022-04" db="EMBL/GenBank/DDBJ databases">
        <title>Halocatena sp. nov., isolated from a salt lake.</title>
        <authorList>
            <person name="Cui H.-L."/>
        </authorList>
    </citation>
    <scope>NUCLEOTIDE SEQUENCE</scope>
    <source>
        <strain evidence="2">AD-1</strain>
        <plasmid evidence="2">unnamed1</plasmid>
    </source>
</reference>
<evidence type="ECO:0000256" key="1">
    <source>
        <dbReference type="SAM" id="Phobius"/>
    </source>
</evidence>
<feature type="transmembrane region" description="Helical" evidence="1">
    <location>
        <begin position="63"/>
        <end position="83"/>
    </location>
</feature>
<gene>
    <name evidence="2" type="ORF">MW046_15045</name>
</gene>
<dbReference type="AlphaFoldDB" id="A0A8U0A8G8"/>
<protein>
    <submittedName>
        <fullName evidence="2">Uncharacterized protein</fullName>
    </submittedName>
</protein>
<dbReference type="GeneID" id="71929390"/>